<evidence type="ECO:0000256" key="1">
    <source>
        <dbReference type="SAM" id="Coils"/>
    </source>
</evidence>
<sequence length="584" mass="68224">MTIKPKITELLKRLNDGVFEKEDVIALTLLSAVAGESIFLLGAPGVAKSLIARRLKYAFKNGSSFEYLMNRFSTPDEIFGPVSIKQLRDEDKYQRVVENYLPTATVVFLDEIWKAGPSIQNALLTILNEKIYRNGDLIIDPVPMKALISASNELPSKGEGLEALWDRFLVRIVVEGVQDKQNFNDMISKSLNSYSDTVTEILKISNEEYDKWSKDIDNIEIPVNVFNVIHIIRKYIDQHNNREENIEKQIYISDRRWRKTVRLVRTSAFLNDRNAVDLMDCFLIKDCLWNETEQIQTVSQFVKDAIKKHGYLLTLNLTDIKEELSEFWHEVKDETSHMKPIKTIKKHHNDYYSIEGFDYPLVKITDYDALGDDYKNITFYYKPNDRYSYKNDSIKLSNKPNHIVHDGQLKKMVVEDFEKLATKRPHPAVKKDWDKRVKVVLTTTSNLKSQIEHFKSNDLKHIRVNLFVNQMFADIVEENLFQIGKEIEKLELEVNRIQHYYENVENDVLIEGTIQGLLQNTAFDLRELSEELDEWIFDELENYDIITSNDFLAKDLNYYEENTQIDEDTFNDLKNAIDTKLRNG</sequence>
<dbReference type="OrthoDB" id="1814213at2"/>
<reference evidence="4 5" key="1">
    <citation type="submission" date="2018-04" db="EMBL/GenBank/DDBJ databases">
        <title>Flavobacterium sp. nov., isolated from glacier ice.</title>
        <authorList>
            <person name="Liu Q."/>
            <person name="Xin Y.-H."/>
        </authorList>
    </citation>
    <scope>NUCLEOTIDE SEQUENCE [LARGE SCALE GENOMIC DNA]</scope>
    <source>
        <strain evidence="4 5">RB1R5</strain>
    </source>
</reference>
<dbReference type="Pfam" id="PF17868">
    <property type="entry name" value="AAA_lid_8"/>
    <property type="match status" value="1"/>
</dbReference>
<dbReference type="InterPro" id="IPR050513">
    <property type="entry name" value="RavA_ATPases"/>
</dbReference>
<dbReference type="PANTHER" id="PTHR32204">
    <property type="entry name" value="ATPASE RAVA"/>
    <property type="match status" value="1"/>
</dbReference>
<dbReference type="InterPro" id="IPR045427">
    <property type="entry name" value="MoxR"/>
</dbReference>
<dbReference type="InterPro" id="IPR041538">
    <property type="entry name" value="RavA-like_AAA_lid"/>
</dbReference>
<dbReference type="RefSeq" id="WP_116725240.1">
    <property type="nucleotide sequence ID" value="NZ_QCZI01000012.1"/>
</dbReference>
<proteinExistence type="predicted"/>
<dbReference type="Proteomes" id="UP000245449">
    <property type="component" value="Unassembled WGS sequence"/>
</dbReference>
<dbReference type="InterPro" id="IPR027417">
    <property type="entry name" value="P-loop_NTPase"/>
</dbReference>
<dbReference type="CDD" id="cd00009">
    <property type="entry name" value="AAA"/>
    <property type="match status" value="1"/>
</dbReference>
<dbReference type="PANTHER" id="PTHR32204:SF0">
    <property type="entry name" value="ATPASE RAVA"/>
    <property type="match status" value="1"/>
</dbReference>
<accession>A0A2U1JHX7</accession>
<feature type="domain" description="MoxR" evidence="3">
    <location>
        <begin position="6"/>
        <end position="209"/>
    </location>
</feature>
<evidence type="ECO:0000259" key="3">
    <source>
        <dbReference type="Pfam" id="PF20030"/>
    </source>
</evidence>
<name>A0A2U1JHX7_9FLAO</name>
<keyword evidence="1" id="KW-0175">Coiled coil</keyword>
<evidence type="ECO:0000259" key="2">
    <source>
        <dbReference type="Pfam" id="PF17868"/>
    </source>
</evidence>
<feature type="domain" description="ATPase RavA-like AAA lid" evidence="2">
    <location>
        <begin position="225"/>
        <end position="302"/>
    </location>
</feature>
<dbReference type="Gene3D" id="3.40.50.300">
    <property type="entry name" value="P-loop containing nucleotide triphosphate hydrolases"/>
    <property type="match status" value="1"/>
</dbReference>
<dbReference type="SUPFAM" id="SSF52540">
    <property type="entry name" value="P-loop containing nucleoside triphosphate hydrolases"/>
    <property type="match status" value="1"/>
</dbReference>
<dbReference type="EMBL" id="QCZI01000012">
    <property type="protein sequence ID" value="PWA04599.1"/>
    <property type="molecule type" value="Genomic_DNA"/>
</dbReference>
<protein>
    <submittedName>
        <fullName evidence="4">ATPase</fullName>
    </submittedName>
</protein>
<feature type="coiled-coil region" evidence="1">
    <location>
        <begin position="473"/>
        <end position="507"/>
    </location>
</feature>
<evidence type="ECO:0000313" key="5">
    <source>
        <dbReference type="Proteomes" id="UP000245449"/>
    </source>
</evidence>
<dbReference type="Pfam" id="PF20030">
    <property type="entry name" value="bpMoxR"/>
    <property type="match status" value="1"/>
</dbReference>
<keyword evidence="5" id="KW-1185">Reference proteome</keyword>
<gene>
    <name evidence="4" type="ORF">DB895_10065</name>
</gene>
<dbReference type="AlphaFoldDB" id="A0A2U1JHX7"/>
<comment type="caution">
    <text evidence="4">The sequence shown here is derived from an EMBL/GenBank/DDBJ whole genome shotgun (WGS) entry which is preliminary data.</text>
</comment>
<organism evidence="4 5">
    <name type="scientific">Flavobacterium psychrotolerans</name>
    <dbReference type="NCBI Taxonomy" id="2169410"/>
    <lineage>
        <taxon>Bacteria</taxon>
        <taxon>Pseudomonadati</taxon>
        <taxon>Bacteroidota</taxon>
        <taxon>Flavobacteriia</taxon>
        <taxon>Flavobacteriales</taxon>
        <taxon>Flavobacteriaceae</taxon>
        <taxon>Flavobacterium</taxon>
    </lineage>
</organism>
<evidence type="ECO:0000313" key="4">
    <source>
        <dbReference type="EMBL" id="PWA04599.1"/>
    </source>
</evidence>